<sequence>MSNENDNDTANSTLYFGYGSNLWQHQMRQRCPTSKYLGIARLEGWRWIINSRGYANVVEINSTSTTIHEGEGQEKDTKDSPSGEVWGLVYTLETEDERRLDVNEGVPIAYTKETHNATLWPSHPGVGANITEKGEAKAMLVYVDRNNTTPHKPKKEYVYRMNMGLKDALKEGVPESYVRGVVRRFIPEEDGDVEGGYVMFEVGLDWLVLKVMYRMFHLPKRRSSSERLSSSDRNRPKTTRIVTITGGHCHAIGTKSSSHKRPLSQMAIVLDSRTWSTDPANMVPLFFHPYSALTEGEDDSRFPDQISTPLGYSSRKAATATMAAPCDTRSKVTFYMTPDPGYNLPLPPPAYAPVRAPAPLPACQNHRVKCPFYTNKSRCENLPGSRRTRAPAGSKAARPNAAYRSCFSCADQAAQMLYYDSNLRAQSQGRVLLGSPQGCFHGGAHYLGLLCPDCKNAEFRAYHQRLCEHSWYGGTTNAEVLDFIKETAASTCKCEAKLIKFACYGHRMKILDEMQTRSRRNVAWLERLFLAPTPTGGSEPALAVPGAELNAIRANRAALGNSATPCRCGREIPTTGFALRGPDGYPTLAAYCTACDGAMVDYETVHRMGLLGTGPPAHHALRRSSRLAGHAVWKKRNLKLGRKI</sequence>
<dbReference type="Gene3D" id="3.10.490.10">
    <property type="entry name" value="Gamma-glutamyl cyclotransferase-like"/>
    <property type="match status" value="1"/>
</dbReference>
<evidence type="ECO:0000313" key="6">
    <source>
        <dbReference type="Proteomes" id="UP001337655"/>
    </source>
</evidence>
<dbReference type="GO" id="GO:0003839">
    <property type="term" value="F:gamma-glutamylcyclotransferase activity"/>
    <property type="evidence" value="ECO:0007669"/>
    <property type="project" value="UniProtKB-EC"/>
</dbReference>
<keyword evidence="6" id="KW-1185">Reference proteome</keyword>
<evidence type="ECO:0000256" key="1">
    <source>
        <dbReference type="ARBA" id="ARBA00012346"/>
    </source>
</evidence>
<organism evidence="5 6">
    <name type="scientific">Saxophila tyrrhenica</name>
    <dbReference type="NCBI Taxonomy" id="1690608"/>
    <lineage>
        <taxon>Eukaryota</taxon>
        <taxon>Fungi</taxon>
        <taxon>Dikarya</taxon>
        <taxon>Ascomycota</taxon>
        <taxon>Pezizomycotina</taxon>
        <taxon>Dothideomycetes</taxon>
        <taxon>Dothideomycetidae</taxon>
        <taxon>Mycosphaerellales</taxon>
        <taxon>Extremaceae</taxon>
        <taxon>Saxophila</taxon>
    </lineage>
</organism>
<dbReference type="RefSeq" id="XP_064656916.1">
    <property type="nucleotide sequence ID" value="XM_064805074.1"/>
</dbReference>
<evidence type="ECO:0000256" key="2">
    <source>
        <dbReference type="ARBA" id="ARBA00023239"/>
    </source>
</evidence>
<gene>
    <name evidence="5" type="ORF">LTR77_007838</name>
</gene>
<dbReference type="PANTHER" id="PTHR12935:SF0">
    <property type="entry name" value="GAMMA-GLUTAMYLCYCLOTRANSFERASE"/>
    <property type="match status" value="1"/>
</dbReference>
<evidence type="ECO:0000313" key="5">
    <source>
        <dbReference type="EMBL" id="KAK5167108.1"/>
    </source>
</evidence>
<dbReference type="GeneID" id="89929173"/>
<dbReference type="CDD" id="cd06661">
    <property type="entry name" value="GGCT_like"/>
    <property type="match status" value="1"/>
</dbReference>
<keyword evidence="2" id="KW-0456">Lyase</keyword>
<dbReference type="AlphaFoldDB" id="A0AAV9P746"/>
<feature type="binding site" evidence="4">
    <location>
        <begin position="15"/>
        <end position="20"/>
    </location>
    <ligand>
        <name>substrate</name>
    </ligand>
</feature>
<dbReference type="EC" id="4.3.2.9" evidence="1"/>
<comment type="caution">
    <text evidence="5">The sequence shown here is derived from an EMBL/GenBank/DDBJ whole genome shotgun (WGS) entry which is preliminary data.</text>
</comment>
<evidence type="ECO:0000256" key="4">
    <source>
        <dbReference type="PIRSR" id="PIRSR617939-2"/>
    </source>
</evidence>
<dbReference type="PANTHER" id="PTHR12935">
    <property type="entry name" value="GAMMA-GLUTAMYLCYCLOTRANSFERASE"/>
    <property type="match status" value="1"/>
</dbReference>
<accession>A0AAV9P746</accession>
<dbReference type="SUPFAM" id="SSF110857">
    <property type="entry name" value="Gamma-glutamyl cyclotransferase-like"/>
    <property type="match status" value="1"/>
</dbReference>
<dbReference type="Proteomes" id="UP001337655">
    <property type="component" value="Unassembled WGS sequence"/>
</dbReference>
<protein>
    <recommendedName>
        <fullName evidence="1">gamma-glutamylcyclotransferase</fullName>
        <ecNumber evidence="1">4.3.2.9</ecNumber>
    </recommendedName>
</protein>
<reference evidence="5 6" key="1">
    <citation type="submission" date="2023-08" db="EMBL/GenBank/DDBJ databases">
        <title>Black Yeasts Isolated from many extreme environments.</title>
        <authorList>
            <person name="Coleine C."/>
            <person name="Stajich J.E."/>
            <person name="Selbmann L."/>
        </authorList>
    </citation>
    <scope>NUCLEOTIDE SEQUENCE [LARGE SCALE GENOMIC DNA]</scope>
    <source>
        <strain evidence="5 6">CCFEE 5935</strain>
    </source>
</reference>
<proteinExistence type="predicted"/>
<evidence type="ECO:0000256" key="3">
    <source>
        <dbReference type="PIRSR" id="PIRSR617939-1"/>
    </source>
</evidence>
<feature type="active site" description="Proton acceptor" evidence="3">
    <location>
        <position position="104"/>
    </location>
</feature>
<dbReference type="InterPro" id="IPR013024">
    <property type="entry name" value="GGCT-like"/>
</dbReference>
<feature type="binding site" evidence="4">
    <location>
        <position position="157"/>
    </location>
    <ligand>
        <name>substrate</name>
    </ligand>
</feature>
<name>A0AAV9P746_9PEZI</name>
<dbReference type="InterPro" id="IPR036568">
    <property type="entry name" value="GGCT-like_sf"/>
</dbReference>
<dbReference type="InterPro" id="IPR017939">
    <property type="entry name" value="G-Glutamylcylcotransferase"/>
</dbReference>
<dbReference type="EMBL" id="JAVRRT010000012">
    <property type="protein sequence ID" value="KAK5167108.1"/>
    <property type="molecule type" value="Genomic_DNA"/>
</dbReference>